<dbReference type="PANTHER" id="PTHR33710:SF77">
    <property type="entry name" value="DNASE I-LIKE SUPERFAMILY PROTEIN"/>
    <property type="match status" value="1"/>
</dbReference>
<organism evidence="1 2">
    <name type="scientific">Gossypium darwinii</name>
    <name type="common">Darwin's cotton</name>
    <name type="synonym">Gossypium barbadense var. darwinii</name>
    <dbReference type="NCBI Taxonomy" id="34276"/>
    <lineage>
        <taxon>Eukaryota</taxon>
        <taxon>Viridiplantae</taxon>
        <taxon>Streptophyta</taxon>
        <taxon>Embryophyta</taxon>
        <taxon>Tracheophyta</taxon>
        <taxon>Spermatophyta</taxon>
        <taxon>Magnoliopsida</taxon>
        <taxon>eudicotyledons</taxon>
        <taxon>Gunneridae</taxon>
        <taxon>Pentapetalae</taxon>
        <taxon>rosids</taxon>
        <taxon>malvids</taxon>
        <taxon>Malvales</taxon>
        <taxon>Malvaceae</taxon>
        <taxon>Malvoideae</taxon>
        <taxon>Gossypium</taxon>
    </lineage>
</organism>
<dbReference type="Proteomes" id="UP000323506">
    <property type="component" value="Chromosome A08"/>
</dbReference>
<dbReference type="SUPFAM" id="SSF56219">
    <property type="entry name" value="DNase I-like"/>
    <property type="match status" value="1"/>
</dbReference>
<gene>
    <name evidence="1" type="ORF">ES288_A08G072900v1</name>
</gene>
<dbReference type="EMBL" id="CM017695">
    <property type="protein sequence ID" value="TYH05308.1"/>
    <property type="molecule type" value="Genomic_DNA"/>
</dbReference>
<name>A0A5D2FIL6_GOSDA</name>
<evidence type="ECO:0000313" key="1">
    <source>
        <dbReference type="EMBL" id="TYH05308.1"/>
    </source>
</evidence>
<sequence>MGVFNAIFSPKDKKALVPLDLGYNGPSYTWQRGGTLVRLDRALANNVWVLAFLQYLVSHLPHIKSNHRPIMLNTRQDIRLVKGRPFRFLAGWMKHNNFLTFVKEKLNFARNMAVSLSSFTTCIKYWNKNVYGFLGSQK</sequence>
<dbReference type="InterPro" id="IPR036691">
    <property type="entry name" value="Endo/exonu/phosph_ase_sf"/>
</dbReference>
<evidence type="ECO:0000313" key="2">
    <source>
        <dbReference type="Proteomes" id="UP000323506"/>
    </source>
</evidence>
<dbReference type="AlphaFoldDB" id="A0A5D2FIL6"/>
<keyword evidence="2" id="KW-1185">Reference proteome</keyword>
<accession>A0A5D2FIL6</accession>
<dbReference type="PANTHER" id="PTHR33710">
    <property type="entry name" value="BNAC02G09200D PROTEIN"/>
    <property type="match status" value="1"/>
</dbReference>
<protein>
    <submittedName>
        <fullName evidence="1">Uncharacterized protein</fullName>
    </submittedName>
</protein>
<reference evidence="1 2" key="1">
    <citation type="submission" date="2019-06" db="EMBL/GenBank/DDBJ databases">
        <title>WGS assembly of Gossypium darwinii.</title>
        <authorList>
            <person name="Chen Z.J."/>
            <person name="Sreedasyam A."/>
            <person name="Ando A."/>
            <person name="Song Q."/>
            <person name="De L."/>
            <person name="Hulse-Kemp A."/>
            <person name="Ding M."/>
            <person name="Ye W."/>
            <person name="Kirkbride R."/>
            <person name="Jenkins J."/>
            <person name="Plott C."/>
            <person name="Lovell J."/>
            <person name="Lin Y.-M."/>
            <person name="Vaughn R."/>
            <person name="Liu B."/>
            <person name="Li W."/>
            <person name="Simpson S."/>
            <person name="Scheffler B."/>
            <person name="Saski C."/>
            <person name="Grover C."/>
            <person name="Hu G."/>
            <person name="Conover J."/>
            <person name="Carlson J."/>
            <person name="Shu S."/>
            <person name="Boston L."/>
            <person name="Williams M."/>
            <person name="Peterson D."/>
            <person name="Mcgee K."/>
            <person name="Jones D."/>
            <person name="Wendel J."/>
            <person name="Stelly D."/>
            <person name="Grimwood J."/>
            <person name="Schmutz J."/>
        </authorList>
    </citation>
    <scope>NUCLEOTIDE SEQUENCE [LARGE SCALE GENOMIC DNA]</scope>
    <source>
        <strain evidence="1">1808015.09</strain>
    </source>
</reference>
<proteinExistence type="predicted"/>